<proteinExistence type="inferred from homology"/>
<keyword evidence="2 5" id="KW-0889">Transcription antitermination</keyword>
<evidence type="ECO:0000256" key="7">
    <source>
        <dbReference type="RuleBase" id="RU000538"/>
    </source>
</evidence>
<dbReference type="SUPFAM" id="SSF50104">
    <property type="entry name" value="Translation proteins SH3-like domain"/>
    <property type="match status" value="1"/>
</dbReference>
<evidence type="ECO:0000256" key="3">
    <source>
        <dbReference type="ARBA" id="ARBA00023015"/>
    </source>
</evidence>
<dbReference type="PRINTS" id="PR00338">
    <property type="entry name" value="NUSGTNSCPFCT"/>
</dbReference>
<protein>
    <recommendedName>
        <fullName evidence="5 6">Transcription termination/antitermination protein NusG</fullName>
    </recommendedName>
</protein>
<dbReference type="InterPro" id="IPR006645">
    <property type="entry name" value="NGN-like_dom"/>
</dbReference>
<dbReference type="PROSITE" id="PS01014">
    <property type="entry name" value="NUSG"/>
    <property type="match status" value="1"/>
</dbReference>
<comment type="function">
    <text evidence="5 7">Participates in transcription elongation, termination and antitermination.</text>
</comment>
<feature type="domain" description="NusG-like N-terminal" evidence="8">
    <location>
        <begin position="2"/>
        <end position="117"/>
    </location>
</feature>
<dbReference type="SMART" id="SM00738">
    <property type="entry name" value="NGN"/>
    <property type="match status" value="1"/>
</dbReference>
<evidence type="ECO:0000259" key="9">
    <source>
        <dbReference type="SMART" id="SM00739"/>
    </source>
</evidence>
<dbReference type="InterPro" id="IPR047050">
    <property type="entry name" value="NGN"/>
</dbReference>
<dbReference type="InterPro" id="IPR036735">
    <property type="entry name" value="NGN_dom_sf"/>
</dbReference>
<evidence type="ECO:0000259" key="8">
    <source>
        <dbReference type="SMART" id="SM00738"/>
    </source>
</evidence>
<keyword evidence="1 5" id="KW-0806">Transcription termination</keyword>
<dbReference type="Proteomes" id="UP000016646">
    <property type="component" value="Unassembled WGS sequence"/>
</dbReference>
<dbReference type="NCBIfam" id="TIGR00922">
    <property type="entry name" value="nusG"/>
    <property type="match status" value="1"/>
</dbReference>
<name>A0ABP2YHL6_TRESO</name>
<dbReference type="InterPro" id="IPR014722">
    <property type="entry name" value="Rib_uL2_dom2"/>
</dbReference>
<evidence type="ECO:0000256" key="6">
    <source>
        <dbReference type="NCBIfam" id="TIGR00922"/>
    </source>
</evidence>
<dbReference type="PANTHER" id="PTHR30265:SF2">
    <property type="entry name" value="TRANSCRIPTION TERMINATION_ANTITERMINATION PROTEIN NUSG"/>
    <property type="match status" value="1"/>
</dbReference>
<dbReference type="InterPro" id="IPR015869">
    <property type="entry name" value="Transcrpt_antiterm_NusG_bac_CS"/>
</dbReference>
<dbReference type="EMBL" id="AVQI01000084">
    <property type="protein sequence ID" value="ERJ97710.1"/>
    <property type="molecule type" value="Genomic_DNA"/>
</dbReference>
<dbReference type="SMART" id="SM00739">
    <property type="entry name" value="KOW"/>
    <property type="match status" value="1"/>
</dbReference>
<organism evidence="10 11">
    <name type="scientific">Treponema socranskii subsp. socranskii VPI DR56BR1116 = ATCC 35536</name>
    <dbReference type="NCBI Taxonomy" id="1125725"/>
    <lineage>
        <taxon>Bacteria</taxon>
        <taxon>Pseudomonadati</taxon>
        <taxon>Spirochaetota</taxon>
        <taxon>Spirochaetia</taxon>
        <taxon>Spirochaetales</taxon>
        <taxon>Treponemataceae</taxon>
        <taxon>Treponema</taxon>
    </lineage>
</organism>
<gene>
    <name evidence="5 10" type="primary">nusG</name>
    <name evidence="10" type="ORF">HMPREF0860_0370</name>
</gene>
<dbReference type="Pfam" id="PF02357">
    <property type="entry name" value="NusG"/>
    <property type="match status" value="1"/>
</dbReference>
<reference evidence="10 11" key="1">
    <citation type="submission" date="2013-08" db="EMBL/GenBank/DDBJ databases">
        <authorList>
            <person name="Durkin A.S."/>
            <person name="Haft D.R."/>
            <person name="McCorrison J."/>
            <person name="Torralba M."/>
            <person name="Gillis M."/>
            <person name="Haft D.H."/>
            <person name="Methe B."/>
            <person name="Sutton G."/>
            <person name="Nelson K.E."/>
        </authorList>
    </citation>
    <scope>NUCLEOTIDE SEQUENCE [LARGE SCALE GENOMIC DNA]</scope>
    <source>
        <strain evidence="10 11">ATCC 35536</strain>
    </source>
</reference>
<dbReference type="HAMAP" id="MF_00948">
    <property type="entry name" value="NusG"/>
    <property type="match status" value="1"/>
</dbReference>
<dbReference type="PANTHER" id="PTHR30265">
    <property type="entry name" value="RHO-INTERACTING TRANSCRIPTION TERMINATION FACTOR NUSG"/>
    <property type="match status" value="1"/>
</dbReference>
<dbReference type="InterPro" id="IPR043425">
    <property type="entry name" value="NusG-like"/>
</dbReference>
<dbReference type="InterPro" id="IPR001062">
    <property type="entry name" value="Transcrpt_antiterm_NusG"/>
</dbReference>
<sequence length="185" mass="21008">MAKNWYILHTYTGYEQKIERTIRLLLESKDIDPTVVTDVKVPVEEIIEVKDGKQRSRKNKFLPGYIMLEMDLPELDWKKTCTAIRRIQGVTGFVGTNPSDRPRPISVDEAKNLLQKSGAIKGEKTVRVKQSYAVGDKVKIIDGPFATFSGDIDEVNTEKDRLRVTVQIFGRATPVEVSLMQVEKI</sequence>
<comment type="similarity">
    <text evidence="5 7">Belongs to the NusG family.</text>
</comment>
<dbReference type="SUPFAM" id="SSF82679">
    <property type="entry name" value="N-utilization substance G protein NusG, N-terminal domain"/>
    <property type="match status" value="1"/>
</dbReference>
<dbReference type="CDD" id="cd06091">
    <property type="entry name" value="KOW_NusG"/>
    <property type="match status" value="1"/>
</dbReference>
<evidence type="ECO:0000256" key="5">
    <source>
        <dbReference type="HAMAP-Rule" id="MF_00948"/>
    </source>
</evidence>
<dbReference type="Pfam" id="PF00467">
    <property type="entry name" value="KOW"/>
    <property type="match status" value="1"/>
</dbReference>
<evidence type="ECO:0000256" key="1">
    <source>
        <dbReference type="ARBA" id="ARBA00022472"/>
    </source>
</evidence>
<dbReference type="RefSeq" id="WP_021495846.1">
    <property type="nucleotide sequence ID" value="NZ_AVQI01000084.1"/>
</dbReference>
<keyword evidence="4 5" id="KW-0804">Transcription</keyword>
<evidence type="ECO:0000313" key="10">
    <source>
        <dbReference type="EMBL" id="ERJ97710.1"/>
    </source>
</evidence>
<evidence type="ECO:0000256" key="2">
    <source>
        <dbReference type="ARBA" id="ARBA00022814"/>
    </source>
</evidence>
<comment type="caution">
    <text evidence="10">The sequence shown here is derived from an EMBL/GenBank/DDBJ whole genome shotgun (WGS) entry which is preliminary data.</text>
</comment>
<dbReference type="CDD" id="cd09891">
    <property type="entry name" value="NGN_Bact_1"/>
    <property type="match status" value="1"/>
</dbReference>
<keyword evidence="11" id="KW-1185">Reference proteome</keyword>
<evidence type="ECO:0000313" key="11">
    <source>
        <dbReference type="Proteomes" id="UP000016646"/>
    </source>
</evidence>
<feature type="domain" description="KOW" evidence="9">
    <location>
        <begin position="131"/>
        <end position="158"/>
    </location>
</feature>
<dbReference type="Gene3D" id="2.30.30.30">
    <property type="match status" value="1"/>
</dbReference>
<dbReference type="InterPro" id="IPR008991">
    <property type="entry name" value="Translation_prot_SH3-like_sf"/>
</dbReference>
<keyword evidence="3 5" id="KW-0805">Transcription regulation</keyword>
<dbReference type="Gene3D" id="3.30.70.940">
    <property type="entry name" value="NusG, N-terminal domain"/>
    <property type="match status" value="1"/>
</dbReference>
<accession>A0ABP2YHL6</accession>
<evidence type="ECO:0000256" key="4">
    <source>
        <dbReference type="ARBA" id="ARBA00023163"/>
    </source>
</evidence>
<dbReference type="InterPro" id="IPR005824">
    <property type="entry name" value="KOW"/>
</dbReference>